<dbReference type="SUPFAM" id="SSF54373">
    <property type="entry name" value="FAD-linked reductases, C-terminal domain"/>
    <property type="match status" value="1"/>
</dbReference>
<comment type="caution">
    <text evidence="4">The sequence shown here is derived from an EMBL/GenBank/DDBJ whole genome shotgun (WGS) entry which is preliminary data.</text>
</comment>
<dbReference type="InterPro" id="IPR050641">
    <property type="entry name" value="RIFMO-like"/>
</dbReference>
<dbReference type="GO" id="GO:0071949">
    <property type="term" value="F:FAD binding"/>
    <property type="evidence" value="ECO:0007669"/>
    <property type="project" value="InterPro"/>
</dbReference>
<evidence type="ECO:0000256" key="1">
    <source>
        <dbReference type="ARBA" id="ARBA00022630"/>
    </source>
</evidence>
<accession>A0A552WUV6</accession>
<dbReference type="RefSeq" id="WP_143417440.1">
    <property type="nucleotide sequence ID" value="NZ_VJXR01000009.1"/>
</dbReference>
<feature type="domain" description="FAD-binding" evidence="3">
    <location>
        <begin position="5"/>
        <end position="344"/>
    </location>
</feature>
<keyword evidence="2" id="KW-0274">FAD</keyword>
<dbReference type="InterPro" id="IPR036188">
    <property type="entry name" value="FAD/NAD-bd_sf"/>
</dbReference>
<dbReference type="Gene3D" id="3.50.50.60">
    <property type="entry name" value="FAD/NAD(P)-binding domain"/>
    <property type="match status" value="1"/>
</dbReference>
<proteinExistence type="predicted"/>
<keyword evidence="1" id="KW-0285">Flavoprotein</keyword>
<dbReference type="PANTHER" id="PTHR43004:SF3">
    <property type="entry name" value="P-HYDROXYBENZOATE HYDROXYLASE"/>
    <property type="match status" value="1"/>
</dbReference>
<dbReference type="NCBIfam" id="NF006091">
    <property type="entry name" value="PRK08243.1"/>
    <property type="match status" value="1"/>
</dbReference>
<dbReference type="SUPFAM" id="SSF51905">
    <property type="entry name" value="FAD/NAD(P)-binding domain"/>
    <property type="match status" value="1"/>
</dbReference>
<dbReference type="InterPro" id="IPR002938">
    <property type="entry name" value="FAD-bd"/>
</dbReference>
<keyword evidence="4" id="KW-0503">Monooxygenase</keyword>
<evidence type="ECO:0000256" key="2">
    <source>
        <dbReference type="ARBA" id="ARBA00022827"/>
    </source>
</evidence>
<evidence type="ECO:0000313" key="5">
    <source>
        <dbReference type="Proteomes" id="UP000318693"/>
    </source>
</evidence>
<keyword evidence="5" id="KW-1185">Reference proteome</keyword>
<dbReference type="Gene3D" id="3.30.9.10">
    <property type="entry name" value="D-Amino Acid Oxidase, subunit A, domain 2"/>
    <property type="match status" value="1"/>
</dbReference>
<gene>
    <name evidence="4" type="ORF">FJ693_05050</name>
</gene>
<dbReference type="EMBL" id="VJXR01000009">
    <property type="protein sequence ID" value="TRW46486.1"/>
    <property type="molecule type" value="Genomic_DNA"/>
</dbReference>
<name>A0A552WUV6_9MICO</name>
<protein>
    <submittedName>
        <fullName evidence="4">4-hydroxybenzoate 3-monooxygenase</fullName>
    </submittedName>
</protein>
<dbReference type="PANTHER" id="PTHR43004">
    <property type="entry name" value="TRK SYSTEM POTASSIUM UPTAKE PROTEIN"/>
    <property type="match status" value="1"/>
</dbReference>
<reference evidence="4 5" key="1">
    <citation type="submission" date="2019-07" db="EMBL/GenBank/DDBJ databases">
        <title>Georgenia wutianyii sp. nov. and Georgenia *** sp. nov. isolated from plateau pika (Ochotona curzoniae) in the Qinghai-Tibet plateau of China.</title>
        <authorList>
            <person name="Tian Z."/>
        </authorList>
    </citation>
    <scope>NUCLEOTIDE SEQUENCE [LARGE SCALE GENOMIC DNA]</scope>
    <source>
        <strain evidence="4 5">Z446</strain>
    </source>
</reference>
<dbReference type="Pfam" id="PF01494">
    <property type="entry name" value="FAD_binding_3"/>
    <property type="match status" value="1"/>
</dbReference>
<dbReference type="PRINTS" id="PR00420">
    <property type="entry name" value="RNGMNOXGNASE"/>
</dbReference>
<dbReference type="Proteomes" id="UP000318693">
    <property type="component" value="Unassembled WGS sequence"/>
</dbReference>
<evidence type="ECO:0000259" key="3">
    <source>
        <dbReference type="Pfam" id="PF01494"/>
    </source>
</evidence>
<organism evidence="4 5">
    <name type="scientific">Georgenia yuyongxinii</name>
    <dbReference type="NCBI Taxonomy" id="2589797"/>
    <lineage>
        <taxon>Bacteria</taxon>
        <taxon>Bacillati</taxon>
        <taxon>Actinomycetota</taxon>
        <taxon>Actinomycetes</taxon>
        <taxon>Micrococcales</taxon>
        <taxon>Bogoriellaceae</taxon>
        <taxon>Georgenia</taxon>
    </lineage>
</organism>
<sequence>MLDIRTQVGIVGAGPAGLLLAHLLAVAGIETVVLEKRSREEIAHTHRAGILEQGTVDLITALGLDARLRSEGFTHHGIELRVDGEARRIDFADLVGRSVQLYPQQEVFTDLADGAAARGLDVRFEVTDAELEGIEGESPAIVFTDTDGARTRLACDFIAGCDGSRGISKRAIPDELRTDNFREYPFGWFGILTEAPPSADELIYAHSPHGFALISQRTPTTQRMYFQCDPSDDPDRWTDEQIWDELDRRTAAPGFALTHGPIFDKTVIPMRSYVCEPMQHGRLFLAGDAGHTVPPTGAKGLNLAAGDVSVLARALERHYREGKGDLLATYGATALRRVWKAQHFSWWMTSMLHTHPDANSFDNRRQLGELDLVTTSRAGSTYLAEAYTGWSLIPTAPGYLDPASALGEVLASQLRGSGDMSPSR</sequence>
<evidence type="ECO:0000313" key="4">
    <source>
        <dbReference type="EMBL" id="TRW46486.1"/>
    </source>
</evidence>
<dbReference type="GO" id="GO:0016709">
    <property type="term" value="F:oxidoreductase activity, acting on paired donors, with incorporation or reduction of molecular oxygen, NAD(P)H as one donor, and incorporation of one atom of oxygen"/>
    <property type="evidence" value="ECO:0007669"/>
    <property type="project" value="UniProtKB-ARBA"/>
</dbReference>
<dbReference type="AlphaFoldDB" id="A0A552WUV6"/>
<keyword evidence="4" id="KW-0560">Oxidoreductase</keyword>